<dbReference type="EMBL" id="JADKCH010000017">
    <property type="protein sequence ID" value="MBK8573393.1"/>
    <property type="molecule type" value="Genomic_DNA"/>
</dbReference>
<comment type="caution">
    <text evidence="1">The sequence shown here is derived from an EMBL/GenBank/DDBJ whole genome shotgun (WGS) entry which is preliminary data.</text>
</comment>
<protein>
    <submittedName>
        <fullName evidence="1">5-carboxymethyl-2-hydroxymuconate Delta-isomerase</fullName>
    </submittedName>
</protein>
<evidence type="ECO:0000313" key="2">
    <source>
        <dbReference type="Proteomes" id="UP000709959"/>
    </source>
</evidence>
<dbReference type="CDD" id="cd00580">
    <property type="entry name" value="CHMI"/>
    <property type="match status" value="1"/>
</dbReference>
<proteinExistence type="predicted"/>
<dbReference type="GO" id="GO:0008704">
    <property type="term" value="F:5-carboxymethyl-2-hydroxymuconate delta-isomerase activity"/>
    <property type="evidence" value="ECO:0007669"/>
    <property type="project" value="InterPro"/>
</dbReference>
<dbReference type="Gene3D" id="3.30.429.10">
    <property type="entry name" value="Macrophage Migration Inhibitory Factor"/>
    <property type="match status" value="1"/>
</dbReference>
<dbReference type="InterPro" id="IPR004220">
    <property type="entry name" value="5-COMe_2-OHmuconate_Isoase"/>
</dbReference>
<dbReference type="PANTHER" id="PTHR37950:SF1">
    <property type="entry name" value="4-HYDROXYPHENYLACETATE CATABOLISM PROTEIN"/>
    <property type="match status" value="1"/>
</dbReference>
<gene>
    <name evidence="1" type="ORF">IPN91_12295</name>
</gene>
<dbReference type="InterPro" id="IPR014347">
    <property type="entry name" value="Tautomerase/MIF_sf"/>
</dbReference>
<dbReference type="AlphaFoldDB" id="A0A936K661"/>
<name>A0A936K661_9BACT</name>
<reference evidence="1 2" key="1">
    <citation type="submission" date="2020-10" db="EMBL/GenBank/DDBJ databases">
        <title>Connecting structure to function with the recovery of over 1000 high-quality activated sludge metagenome-assembled genomes encoding full-length rRNA genes using long-read sequencing.</title>
        <authorList>
            <person name="Singleton C.M."/>
            <person name="Petriglieri F."/>
            <person name="Kristensen J.M."/>
            <person name="Kirkegaard R.H."/>
            <person name="Michaelsen T.Y."/>
            <person name="Andersen M.H."/>
            <person name="Karst S.M."/>
            <person name="Dueholm M.S."/>
            <person name="Nielsen P.H."/>
            <person name="Albertsen M."/>
        </authorList>
    </citation>
    <scope>NUCLEOTIDE SEQUENCE [LARGE SCALE GENOMIC DNA]</scope>
    <source>
        <strain evidence="1">OdNE_18-Q3-R46-58_MAXAC.008</strain>
    </source>
</reference>
<dbReference type="PANTHER" id="PTHR37950">
    <property type="entry name" value="4-HYDROXYPHENYLACETATE CATABOLISM PROTEIN"/>
    <property type="match status" value="1"/>
</dbReference>
<accession>A0A936K661</accession>
<dbReference type="SUPFAM" id="SSF55331">
    <property type="entry name" value="Tautomerase/MIF"/>
    <property type="match status" value="1"/>
</dbReference>
<evidence type="ECO:0000313" key="1">
    <source>
        <dbReference type="EMBL" id="MBK8573393.1"/>
    </source>
</evidence>
<sequence length="121" mass="13359">MPHCLLEASANLLDQPDWAGLLREINGTLVATGLFKAEDIKSRFLSHGIFVIGDGAPDQAFVTLTVQILSGRPDEVKAELSEALLTVLGRSFPRTFAQMTCSLTVQITDIHRASYRRQINY</sequence>
<organism evidence="1 2">
    <name type="scientific">Candidatus Geothrix odensensis</name>
    <dbReference type="NCBI Taxonomy" id="2954440"/>
    <lineage>
        <taxon>Bacteria</taxon>
        <taxon>Pseudomonadati</taxon>
        <taxon>Acidobacteriota</taxon>
        <taxon>Holophagae</taxon>
        <taxon>Holophagales</taxon>
        <taxon>Holophagaceae</taxon>
        <taxon>Geothrix</taxon>
    </lineage>
</organism>
<dbReference type="Proteomes" id="UP000709959">
    <property type="component" value="Unassembled WGS sequence"/>
</dbReference>
<dbReference type="Pfam" id="PF02962">
    <property type="entry name" value="CHMI"/>
    <property type="match status" value="1"/>
</dbReference>